<dbReference type="PANTHER" id="PTHR32063:SF0">
    <property type="entry name" value="SWARMING MOTILITY PROTEIN SWRC"/>
    <property type="match status" value="1"/>
</dbReference>
<keyword evidence="1" id="KW-1133">Transmembrane helix</keyword>
<feature type="transmembrane region" description="Helical" evidence="1">
    <location>
        <begin position="12"/>
        <end position="30"/>
    </location>
</feature>
<protein>
    <submittedName>
        <fullName evidence="2">Efflux RND transporter permease subunit</fullName>
    </submittedName>
</protein>
<proteinExistence type="predicted"/>
<feature type="transmembrane region" description="Helical" evidence="1">
    <location>
        <begin position="831"/>
        <end position="849"/>
    </location>
</feature>
<dbReference type="PRINTS" id="PR00702">
    <property type="entry name" value="ACRIFLAVINRP"/>
</dbReference>
<dbReference type="SUPFAM" id="SSF82866">
    <property type="entry name" value="Multidrug efflux transporter AcrB transmembrane domain"/>
    <property type="match status" value="2"/>
</dbReference>
<dbReference type="PROSITE" id="PS51257">
    <property type="entry name" value="PROKAR_LIPOPROTEIN"/>
    <property type="match status" value="1"/>
</dbReference>
<dbReference type="Pfam" id="PF00873">
    <property type="entry name" value="ACR_tran"/>
    <property type="match status" value="1"/>
</dbReference>
<feature type="transmembrane region" description="Helical" evidence="1">
    <location>
        <begin position="861"/>
        <end position="881"/>
    </location>
</feature>
<dbReference type="SUPFAM" id="SSF82714">
    <property type="entry name" value="Multidrug efflux transporter AcrB TolC docking domain, DN and DC subdomains"/>
    <property type="match status" value="1"/>
</dbReference>
<dbReference type="Gene3D" id="1.20.1640.10">
    <property type="entry name" value="Multidrug efflux transporter AcrB transmembrane domain"/>
    <property type="match status" value="2"/>
</dbReference>
<comment type="caution">
    <text evidence="2">The sequence shown here is derived from an EMBL/GenBank/DDBJ whole genome shotgun (WGS) entry which is preliminary data.</text>
</comment>
<feature type="transmembrane region" description="Helical" evidence="1">
    <location>
        <begin position="519"/>
        <end position="536"/>
    </location>
</feature>
<organism evidence="2 3">
    <name type="scientific">Sporosarcina saromensis</name>
    <dbReference type="NCBI Taxonomy" id="359365"/>
    <lineage>
        <taxon>Bacteria</taxon>
        <taxon>Bacillati</taxon>
        <taxon>Bacillota</taxon>
        <taxon>Bacilli</taxon>
        <taxon>Bacillales</taxon>
        <taxon>Caryophanaceae</taxon>
        <taxon>Sporosarcina</taxon>
    </lineage>
</organism>
<feature type="transmembrane region" description="Helical" evidence="1">
    <location>
        <begin position="330"/>
        <end position="349"/>
    </location>
</feature>
<feature type="transmembrane region" description="Helical" evidence="1">
    <location>
        <begin position="962"/>
        <end position="987"/>
    </location>
</feature>
<feature type="transmembrane region" description="Helical" evidence="1">
    <location>
        <begin position="936"/>
        <end position="956"/>
    </location>
</feature>
<dbReference type="PANTHER" id="PTHR32063">
    <property type="match status" value="1"/>
</dbReference>
<evidence type="ECO:0000313" key="2">
    <source>
        <dbReference type="EMBL" id="MDW0113176.1"/>
    </source>
</evidence>
<gene>
    <name evidence="2" type="ORF">QT711_08250</name>
</gene>
<dbReference type="InterPro" id="IPR027463">
    <property type="entry name" value="AcrB_DN_DC_subdom"/>
</dbReference>
<feature type="transmembrane region" description="Helical" evidence="1">
    <location>
        <begin position="887"/>
        <end position="908"/>
    </location>
</feature>
<dbReference type="EMBL" id="JAUBDI010000006">
    <property type="protein sequence ID" value="MDW0113176.1"/>
    <property type="molecule type" value="Genomic_DNA"/>
</dbReference>
<feature type="transmembrane region" description="Helical" evidence="1">
    <location>
        <begin position="356"/>
        <end position="376"/>
    </location>
</feature>
<accession>A0ABU4G868</accession>
<feature type="transmembrane region" description="Helical" evidence="1">
    <location>
        <begin position="455"/>
        <end position="481"/>
    </location>
</feature>
<evidence type="ECO:0000256" key="1">
    <source>
        <dbReference type="SAM" id="Phobius"/>
    </source>
</evidence>
<dbReference type="RefSeq" id="WP_317943361.1">
    <property type="nucleotide sequence ID" value="NZ_JAUBDI010000006.1"/>
</dbReference>
<dbReference type="SUPFAM" id="SSF82693">
    <property type="entry name" value="Multidrug efflux transporter AcrB pore domain, PN1, PN2, PC1 and PC2 subdomains"/>
    <property type="match status" value="2"/>
</dbReference>
<reference evidence="2 3" key="1">
    <citation type="submission" date="2023-06" db="EMBL/GenBank/DDBJ databases">
        <title>Sporosarcina sp. nov., isolated from Korean traditional fermented seafood 'Jeotgal'.</title>
        <authorList>
            <person name="Yang A.I."/>
            <person name="Shin N.-R."/>
        </authorList>
    </citation>
    <scope>NUCLEOTIDE SEQUENCE [LARGE SCALE GENOMIC DNA]</scope>
    <source>
        <strain evidence="2 3">KCTC13119</strain>
    </source>
</reference>
<name>A0ABU4G868_9BACL</name>
<feature type="transmembrane region" description="Helical" evidence="1">
    <location>
        <begin position="427"/>
        <end position="449"/>
    </location>
</feature>
<keyword evidence="1" id="KW-0812">Transmembrane</keyword>
<evidence type="ECO:0000313" key="3">
    <source>
        <dbReference type="Proteomes" id="UP001282284"/>
    </source>
</evidence>
<dbReference type="Gene3D" id="3.30.70.1440">
    <property type="entry name" value="Multidrug efflux transporter AcrB pore domain"/>
    <property type="match status" value="1"/>
</dbReference>
<keyword evidence="1" id="KW-0472">Membrane</keyword>
<dbReference type="Gene3D" id="3.30.70.1430">
    <property type="entry name" value="Multidrug efflux transporter AcrB pore domain"/>
    <property type="match status" value="2"/>
</dbReference>
<dbReference type="Proteomes" id="UP001282284">
    <property type="component" value="Unassembled WGS sequence"/>
</dbReference>
<dbReference type="Gene3D" id="3.30.2090.10">
    <property type="entry name" value="Multidrug efflux transporter AcrB TolC docking domain, DN and DC subdomains"/>
    <property type="match status" value="2"/>
</dbReference>
<sequence length="1019" mass="111549">MKGIEFIIKKKVLIGLLTVLIVALGCFAVIKLDKELMPSVGMDGAYVSVDAGDMAAIDVERFITTPLEQKLQAIDGVEEVKSTTTIGSSAVDVIVARGRGEELFKEIERAANSIQTQHPAIREVVSGQYGVRQGYEFYMDISGGDIEEMTTFAKEVLEPRLEALKEVRDVHLSGVLEQEVTVKLKRDELVKNGLDSTQVMGFIAQANSETTIGELHNGQATSILRWTTKLEDLQSVKQIEIPTASGSVPLEEIATVSLAPMESSAFVWKNGTKDLVFVQVGRANRVNQIDMANAVRAEIQQMRDEGLIDGFTLNEMVAQADFVEESINGVTGNILIGSIVAIAILLLFLRNVRATLIIGVAIPTSVLLTFLTVYGLGYSLNLLTLIGLGLGIGMMVDSSIVILESIYRQRELGLNPLDAALVGTKEVAGAVIASMLTTIVVFLPIGFIGGDLGQFMIILSIVVAITLMSSVVIGFTLIPALSEKFLRYRKTVDPKKRGKVVSRYSAMIAWIVQKRRRSASVIVLFIALFVGSLFLVNKIPMSVMPDMFNRYSEVLVELEQGVDAHEKEQLSILMNDKLARIKDVESNYVLDSGSYLVAIINMTKGNAIQQEQKVVNEEIMRSLRELQQTKPIKSVQSMTDGASGSPVQVLIKGEDFDELRSLSKEFANKLKTVDGVVGVTNSMERTTEQKQIVVNQQAMDEAGLTQASVKHFVEETFMNRPVGDVVIQGKTVPLTVSWAAITDTEETLLNAMIPTPNVDKALSTFIQLETVQTPNVITHDAGERYVVVSADMEGRDLGAINRDVQKIIDEFTVPTGYAIDVAGDIEQQQQLLLEMIFVLAIALFLVYFVMAVQFNHLGHPILVMSVIPMAIIGVIVGLYITQMELNLLSGMGIIMLIGIVLNNAILLIDRTNQLRSEGMRLEEALVEAGRHRIRPIFMTTLTTVGGMLPLALASGVSGNYQAPLATVLISGLLFATFITLLLIPAVYRLFSKSDKVRESLKARRRVAIRKPKLEMSGSK</sequence>
<dbReference type="Gene3D" id="3.30.70.1320">
    <property type="entry name" value="Multidrug efflux transporter AcrB pore domain like"/>
    <property type="match status" value="1"/>
</dbReference>
<dbReference type="InterPro" id="IPR001036">
    <property type="entry name" value="Acrflvin-R"/>
</dbReference>
<feature type="transmembrane region" description="Helical" evidence="1">
    <location>
        <begin position="382"/>
        <end position="406"/>
    </location>
</feature>
<keyword evidence="3" id="KW-1185">Reference proteome</keyword>